<keyword evidence="2" id="KW-0378">Hydrolase</keyword>
<dbReference type="Pfam" id="PF08309">
    <property type="entry name" value="LVIVD"/>
    <property type="match status" value="2"/>
</dbReference>
<evidence type="ECO:0000259" key="5">
    <source>
        <dbReference type="PROSITE" id="PS51829"/>
    </source>
</evidence>
<reference evidence="6 7" key="1">
    <citation type="submission" date="2019-01" db="EMBL/GenBank/DDBJ databases">
        <authorList>
            <person name="Chen W.-M."/>
        </authorList>
    </citation>
    <scope>NUCLEOTIDE SEQUENCE [LARGE SCALE GENOMIC DNA]</scope>
    <source>
        <strain evidence="6 7">ICH-3</strain>
    </source>
</reference>
<dbReference type="InterPro" id="IPR002884">
    <property type="entry name" value="P_dom"/>
</dbReference>
<keyword evidence="7" id="KW-1185">Reference proteome</keyword>
<dbReference type="GO" id="GO:0006508">
    <property type="term" value="P:proteolysis"/>
    <property type="evidence" value="ECO:0007669"/>
    <property type="project" value="UniProtKB-KW"/>
</dbReference>
<dbReference type="NCBIfam" id="TIGR04312">
    <property type="entry name" value="choice_anch_B"/>
    <property type="match status" value="1"/>
</dbReference>
<dbReference type="SUPFAM" id="SSF49785">
    <property type="entry name" value="Galactose-binding domain-like"/>
    <property type="match status" value="1"/>
</dbReference>
<dbReference type="AlphaFoldDB" id="A0A437JP64"/>
<evidence type="ECO:0000256" key="1">
    <source>
        <dbReference type="ARBA" id="ARBA00022670"/>
    </source>
</evidence>
<dbReference type="Proteomes" id="UP000288178">
    <property type="component" value="Unassembled WGS sequence"/>
</dbReference>
<dbReference type="InterPro" id="IPR011048">
    <property type="entry name" value="Haem_d1_sf"/>
</dbReference>
<sequence length="546" mass="57527">MAAVLAMLGAGAPAAHAHSAMFPDGFRFDDSNEGPSAAQLRQQRPANAPAGVCAGGQADGYPCSKVDLRAFVPKASLGGGTQNLNDIWGWTDPLTGAEIAIVGRTHGTAFVDISVPTAPVLLGFLPSHNGGSDAWRDIKVYADHAFIVADGGGNASHGLQVFDLRTLRGLPPGGTLSETAHLGTFGPAHNIAINEDTGYAYVVGSNRCSGGLYMVDVSSPQAPAFAGCFSADGYTHDTQCVVYAGPDAAYAGREICVAYNEDTVTVVDVTNKANPQMLSRTPYAGVRYTHQGWFLDGSHDTIIVNDELDESSNGHNTRSYLFDLSDLDRPVEIGRYTGPTPAIDHNLYTRDGYVFETNYRAGLRILDASAARSGTLTEVAYFDTIPGSDAPQFSGTWSSYVWFGSGNVVLSDIGGGLFVVAPDWDAIGGGGGGSSFENTTPVAIPDRNLAGATSAIAVTRSGQAGTVEVTVDITHPAIGQLIVDLISPAGTVRNLHNRTGGSTDNLQQTYTVDAGTEAAEGTWQLRVRDIRRRQTGTLHGWRIRFP</sequence>
<dbReference type="SUPFAM" id="SSF51004">
    <property type="entry name" value="C-terminal (heme d1) domain of cytochrome cd1-nitrite reductase"/>
    <property type="match status" value="1"/>
</dbReference>
<accession>A0A437JP64</accession>
<dbReference type="OrthoDB" id="480426at2"/>
<gene>
    <name evidence="6" type="ORF">ENE75_22790</name>
</gene>
<feature type="region of interest" description="Disordered" evidence="3">
    <location>
        <begin position="26"/>
        <end position="49"/>
    </location>
</feature>
<feature type="domain" description="P/Homo B" evidence="5">
    <location>
        <begin position="420"/>
        <end position="546"/>
    </location>
</feature>
<evidence type="ECO:0000256" key="3">
    <source>
        <dbReference type="SAM" id="MobiDB-lite"/>
    </source>
</evidence>
<dbReference type="InterPro" id="IPR008979">
    <property type="entry name" value="Galactose-bd-like_sf"/>
</dbReference>
<evidence type="ECO:0000256" key="4">
    <source>
        <dbReference type="SAM" id="SignalP"/>
    </source>
</evidence>
<name>A0A437JP64_9BURK</name>
<dbReference type="PROSITE" id="PS51829">
    <property type="entry name" value="P_HOMO_B"/>
    <property type="match status" value="1"/>
</dbReference>
<protein>
    <submittedName>
        <fullName evidence="6">Choice-of-anchor B family protein</fullName>
    </submittedName>
</protein>
<dbReference type="InterPro" id="IPR027589">
    <property type="entry name" value="Choice_anch_B"/>
</dbReference>
<dbReference type="InterPro" id="IPR013211">
    <property type="entry name" value="LVIVD"/>
</dbReference>
<dbReference type="GO" id="GO:0004252">
    <property type="term" value="F:serine-type endopeptidase activity"/>
    <property type="evidence" value="ECO:0007669"/>
    <property type="project" value="InterPro"/>
</dbReference>
<evidence type="ECO:0000313" key="6">
    <source>
        <dbReference type="EMBL" id="RVT48573.1"/>
    </source>
</evidence>
<proteinExistence type="predicted"/>
<evidence type="ECO:0000256" key="2">
    <source>
        <dbReference type="ARBA" id="ARBA00022801"/>
    </source>
</evidence>
<feature type="chain" id="PRO_5019249526" evidence="4">
    <location>
        <begin position="18"/>
        <end position="546"/>
    </location>
</feature>
<organism evidence="6 7">
    <name type="scientific">Rubrivivax albus</name>
    <dbReference type="NCBI Taxonomy" id="2499835"/>
    <lineage>
        <taxon>Bacteria</taxon>
        <taxon>Pseudomonadati</taxon>
        <taxon>Pseudomonadota</taxon>
        <taxon>Betaproteobacteria</taxon>
        <taxon>Burkholderiales</taxon>
        <taxon>Sphaerotilaceae</taxon>
        <taxon>Rubrivivax</taxon>
    </lineage>
</organism>
<comment type="caution">
    <text evidence="6">The sequence shown here is derived from an EMBL/GenBank/DDBJ whole genome shotgun (WGS) entry which is preliminary data.</text>
</comment>
<keyword evidence="4" id="KW-0732">Signal</keyword>
<dbReference type="Pfam" id="PF01483">
    <property type="entry name" value="P_proprotein"/>
    <property type="match status" value="1"/>
</dbReference>
<dbReference type="PANTHER" id="PTHR38787:SF3">
    <property type="entry name" value="REGULATORY P DOMAIN-CONTAINING PROTEIN"/>
    <property type="match status" value="1"/>
</dbReference>
<evidence type="ECO:0000313" key="7">
    <source>
        <dbReference type="Proteomes" id="UP000288178"/>
    </source>
</evidence>
<dbReference type="Gene3D" id="2.60.120.260">
    <property type="entry name" value="Galactose-binding domain-like"/>
    <property type="match status" value="1"/>
</dbReference>
<dbReference type="PANTHER" id="PTHR38787">
    <property type="entry name" value="REGULATORY P DOMAIN-CONTAINING PROTEIN"/>
    <property type="match status" value="1"/>
</dbReference>
<dbReference type="GO" id="GO:0005576">
    <property type="term" value="C:extracellular region"/>
    <property type="evidence" value="ECO:0007669"/>
    <property type="project" value="TreeGrafter"/>
</dbReference>
<feature type="signal peptide" evidence="4">
    <location>
        <begin position="1"/>
        <end position="17"/>
    </location>
</feature>
<keyword evidence="1" id="KW-0645">Protease</keyword>
<dbReference type="EMBL" id="SACT01000010">
    <property type="protein sequence ID" value="RVT48573.1"/>
    <property type="molecule type" value="Genomic_DNA"/>
</dbReference>